<gene>
    <name evidence="2" type="ORF">SAMN04488118_11613</name>
</gene>
<keyword evidence="1" id="KW-1133">Transmembrane helix</keyword>
<dbReference type="Proteomes" id="UP000198767">
    <property type="component" value="Unassembled WGS sequence"/>
</dbReference>
<feature type="transmembrane region" description="Helical" evidence="1">
    <location>
        <begin position="6"/>
        <end position="26"/>
    </location>
</feature>
<organism evidence="2 3">
    <name type="scientific">Epibacterium ulvae</name>
    <dbReference type="NCBI Taxonomy" id="1156985"/>
    <lineage>
        <taxon>Bacteria</taxon>
        <taxon>Pseudomonadati</taxon>
        <taxon>Pseudomonadota</taxon>
        <taxon>Alphaproteobacteria</taxon>
        <taxon>Rhodobacterales</taxon>
        <taxon>Roseobacteraceae</taxon>
        <taxon>Epibacterium</taxon>
    </lineage>
</organism>
<evidence type="ECO:0000256" key="1">
    <source>
        <dbReference type="SAM" id="Phobius"/>
    </source>
</evidence>
<feature type="transmembrane region" description="Helical" evidence="1">
    <location>
        <begin position="119"/>
        <end position="136"/>
    </location>
</feature>
<sequence length="278" mass="29471">MSGHMSVNTLIMLFFMPLAFGIGLGSAERRASVASWLIVLAMGSAIAAIYLLHEGFPPFPAISSKHKVAYVLIAIPLLGLFIDKQTPVCRTALQTLLGVVTFSWLIQRPLSAGQIDWQWLLPVGTIFVWAATVAKVPEVTGSSFTWPVTTLAKSITASIIALLGGFIGLGQVLLSLSALVGGYTLVVFLSALKGGPQPQVSPMTIWTIQSSLLVLLVQLATFATNLSTGAYLLIISMVALPFADSKLSRLPILVQPFAFAGLALVAGIPAILLALRNF</sequence>
<dbReference type="EMBL" id="FMWG01000016">
    <property type="protein sequence ID" value="SCZ73061.1"/>
    <property type="molecule type" value="Genomic_DNA"/>
</dbReference>
<keyword evidence="1" id="KW-0812">Transmembrane</keyword>
<feature type="transmembrane region" description="Helical" evidence="1">
    <location>
        <begin position="173"/>
        <end position="192"/>
    </location>
</feature>
<accession>A0A1G5RI53</accession>
<dbReference type="AlphaFoldDB" id="A0A1G5RI53"/>
<feature type="transmembrane region" description="Helical" evidence="1">
    <location>
        <begin position="252"/>
        <end position="275"/>
    </location>
</feature>
<dbReference type="STRING" id="1156985.SAMN04488118_11613"/>
<feature type="transmembrane region" description="Helical" evidence="1">
    <location>
        <begin position="64"/>
        <end position="82"/>
    </location>
</feature>
<name>A0A1G5RI53_9RHOB</name>
<protein>
    <submittedName>
        <fullName evidence="2">Uncharacterized protein</fullName>
    </submittedName>
</protein>
<feature type="transmembrane region" description="Helical" evidence="1">
    <location>
        <begin position="212"/>
        <end position="240"/>
    </location>
</feature>
<keyword evidence="3" id="KW-1185">Reference proteome</keyword>
<proteinExistence type="predicted"/>
<reference evidence="2 3" key="1">
    <citation type="submission" date="2016-10" db="EMBL/GenBank/DDBJ databases">
        <authorList>
            <person name="de Groot N.N."/>
        </authorList>
    </citation>
    <scope>NUCLEOTIDE SEQUENCE [LARGE SCALE GENOMIC DNA]</scope>
    <source>
        <strain evidence="2 3">U95</strain>
    </source>
</reference>
<feature type="transmembrane region" description="Helical" evidence="1">
    <location>
        <begin position="33"/>
        <end position="52"/>
    </location>
</feature>
<keyword evidence="1" id="KW-0472">Membrane</keyword>
<evidence type="ECO:0000313" key="2">
    <source>
        <dbReference type="EMBL" id="SCZ73061.1"/>
    </source>
</evidence>
<evidence type="ECO:0000313" key="3">
    <source>
        <dbReference type="Proteomes" id="UP000198767"/>
    </source>
</evidence>
<feature type="transmembrane region" description="Helical" evidence="1">
    <location>
        <begin position="148"/>
        <end position="167"/>
    </location>
</feature>